<organism evidence="2 3">
    <name type="scientific">Streptomyces lateritius</name>
    <dbReference type="NCBI Taxonomy" id="67313"/>
    <lineage>
        <taxon>Bacteria</taxon>
        <taxon>Bacillati</taxon>
        <taxon>Actinomycetota</taxon>
        <taxon>Actinomycetes</taxon>
        <taxon>Kitasatosporales</taxon>
        <taxon>Streptomycetaceae</taxon>
        <taxon>Streptomyces</taxon>
    </lineage>
</organism>
<dbReference type="RefSeq" id="WP_391936538.1">
    <property type="nucleotide sequence ID" value="NZ_JBIBSM010000016.1"/>
</dbReference>
<dbReference type="Proteomes" id="UP001603013">
    <property type="component" value="Unassembled WGS sequence"/>
</dbReference>
<accession>A0ABW6YIB0</accession>
<proteinExistence type="predicted"/>
<evidence type="ECO:0000313" key="3">
    <source>
        <dbReference type="Proteomes" id="UP001603013"/>
    </source>
</evidence>
<evidence type="ECO:0000256" key="1">
    <source>
        <dbReference type="SAM" id="MobiDB-lite"/>
    </source>
</evidence>
<comment type="caution">
    <text evidence="2">The sequence shown here is derived from an EMBL/GenBank/DDBJ whole genome shotgun (WGS) entry which is preliminary data.</text>
</comment>
<gene>
    <name evidence="2" type="ORF">ACF05T_26335</name>
</gene>
<reference evidence="2 3" key="1">
    <citation type="submission" date="2024-10" db="EMBL/GenBank/DDBJ databases">
        <title>The Natural Products Discovery Center: Release of the First 8490 Sequenced Strains for Exploring Actinobacteria Biosynthetic Diversity.</title>
        <authorList>
            <person name="Kalkreuter E."/>
            <person name="Kautsar S.A."/>
            <person name="Yang D."/>
            <person name="Bader C.D."/>
            <person name="Teijaro C.N."/>
            <person name="Fluegel L."/>
            <person name="Davis C.M."/>
            <person name="Simpson J.R."/>
            <person name="Lauterbach L."/>
            <person name="Steele A.D."/>
            <person name="Gui C."/>
            <person name="Meng S."/>
            <person name="Li G."/>
            <person name="Viehrig K."/>
            <person name="Ye F."/>
            <person name="Su P."/>
            <person name="Kiefer A.F."/>
            <person name="Nichols A."/>
            <person name="Cepeda A.J."/>
            <person name="Yan W."/>
            <person name="Fan B."/>
            <person name="Jiang Y."/>
            <person name="Adhikari A."/>
            <person name="Zheng C.-J."/>
            <person name="Schuster L."/>
            <person name="Cowan T.M."/>
            <person name="Smanski M.J."/>
            <person name="Chevrette M.G."/>
            <person name="De Carvalho L.P.S."/>
            <person name="Shen B."/>
        </authorList>
    </citation>
    <scope>NUCLEOTIDE SEQUENCE [LARGE SCALE GENOMIC DNA]</scope>
    <source>
        <strain evidence="2 3">NPDC015755</strain>
    </source>
</reference>
<feature type="region of interest" description="Disordered" evidence="1">
    <location>
        <begin position="1"/>
        <end position="20"/>
    </location>
</feature>
<dbReference type="EMBL" id="JBIBSM010000016">
    <property type="protein sequence ID" value="MFF8279597.1"/>
    <property type="molecule type" value="Genomic_DNA"/>
</dbReference>
<evidence type="ECO:0000313" key="2">
    <source>
        <dbReference type="EMBL" id="MFF8279597.1"/>
    </source>
</evidence>
<sequence length="256" mass="28432">MDRPTGKPEPSPQGAGSGAVRFRPGDVVMLECPFTEVTVTAVNRYHVSVRWPWSQVDPLAESYCWNGDMALPTPEDQDWDRLYFRTEPMAGALKAGDHCLVGIAPTVVHVVATHHFDPPLITGMLPRPTSYVEVLPQGEDYDPELEDQTFTFDPAGGEPIRLDLIFRPYAFLEAGDVVADCHGYAWRFDAVWDWHSLDGGRTVAPDWPLAQLNRDDRPPTSGDATSVARATAAGSHVEEVRRWTKLTLAKPAIQQR</sequence>
<protein>
    <submittedName>
        <fullName evidence="2">Uncharacterized protein</fullName>
    </submittedName>
</protein>
<name>A0ABW6YIB0_9ACTN</name>
<keyword evidence="3" id="KW-1185">Reference proteome</keyword>